<dbReference type="AlphaFoldDB" id="A0A160PJG9"/>
<organism evidence="1 2">
    <name type="scientific">Methylorubrum populi</name>
    <dbReference type="NCBI Taxonomy" id="223967"/>
    <lineage>
        <taxon>Bacteria</taxon>
        <taxon>Pseudomonadati</taxon>
        <taxon>Pseudomonadota</taxon>
        <taxon>Alphaproteobacteria</taxon>
        <taxon>Hyphomicrobiales</taxon>
        <taxon>Methylobacteriaceae</taxon>
        <taxon>Methylorubrum</taxon>
    </lineage>
</organism>
<name>A0A160PJG9_9HYPH</name>
<gene>
    <name evidence="1" type="ORF">MPPM_4078</name>
</gene>
<dbReference type="RefSeq" id="WP_096486568.1">
    <property type="nucleotide sequence ID" value="NZ_AP014809.1"/>
</dbReference>
<dbReference type="EMBL" id="AP014809">
    <property type="protein sequence ID" value="BAU92683.1"/>
    <property type="molecule type" value="Genomic_DNA"/>
</dbReference>
<evidence type="ECO:0000313" key="2">
    <source>
        <dbReference type="Proteomes" id="UP000218288"/>
    </source>
</evidence>
<protein>
    <submittedName>
        <fullName evidence="1">Uncharacterized protein</fullName>
    </submittedName>
</protein>
<dbReference type="Proteomes" id="UP000218288">
    <property type="component" value="Chromosome"/>
</dbReference>
<evidence type="ECO:0000313" key="1">
    <source>
        <dbReference type="EMBL" id="BAU92683.1"/>
    </source>
</evidence>
<accession>A0A160PJG9</accession>
<reference evidence="1 2" key="1">
    <citation type="journal article" date="2016" name="Genome Announc.">
        <title>Complete Genome Sequence of Methylobacterium populi P-1M, Isolated from Pink-Pigmented Household Biofilm.</title>
        <authorList>
            <person name="Morohoshi T."/>
            <person name="Ikeda T."/>
        </authorList>
    </citation>
    <scope>NUCLEOTIDE SEQUENCE [LARGE SCALE GENOMIC DNA]</scope>
    <source>
        <strain evidence="1 2">P-1M</strain>
    </source>
</reference>
<proteinExistence type="predicted"/>
<sequence length="170" mass="18805">MFRPSSIFFANRKVHALRAQLANVRQPIAEATARQVVALAWGWQSWSELLSALETPGTPTPLDEELVGPDARAGAMGLLNTRIVGQRSKSSSCALQTVVGLPPPVCLSLSAFLHLTGRHPVGTWLTPEAYRELYEASVAPRPDWALDLLDHQRRSREAPQRFPLPPDRPR</sequence>
<dbReference type="OrthoDB" id="7987937at2"/>